<protein>
    <submittedName>
        <fullName evidence="3">Uncharacterized protein</fullName>
    </submittedName>
</protein>
<gene>
    <name evidence="3" type="ORF">yc1106_03401</name>
</gene>
<evidence type="ECO:0000256" key="2">
    <source>
        <dbReference type="SAM" id="MobiDB-lite"/>
    </source>
</evidence>
<sequence length="735" mass="82825">MKSESPSVSDSAVGNVTNEAVLKEISAQLRSNKKHVKKLRREVRDNKEDTKNLLMKLRQEFQVNKKHLKTLHREVQDGKKEIEDCKKRLNAMAYNNMARTINQGLKDTRSELMPLRNHRNEVIEGVPDWVESFWSLTGQFAQVCKMASVSVPLDGEEMFWKWNRNGAIAVLLNWTSGTIPRSVGHKDAFGLDEAMRGLEIAEATAEFKGGIQHENELGVVEHCPDWYPSEYTHVKIEYRPHIYGDGDYPKHTNELPYPLTVAQSLAFARPFDMATAKQKMVPRTWKMPLATSNTTNPLAASLALYPVLETLVSFLPPFDVVTLTQVSQTLHAHIRMHDATVKGNILSKTLCPGLGCYMRSKLHCACAAKNFRQSIRCTSDGFGTESRPCVECGVNTCDECRIHIFYNYLAEDAQYDQRRWWAGFFFLNAASIAVFPPKNGDASAWYRPVKEMEPLHDQGRFHIPLHIPAIGDPEPIDKLLDVNLGERQVFVPTGRTQYPYSGNEIVSYLNTTVVRRKELLCSACFQKRHKPGSSPCSCTLRKRFLDRWVCVGCYTKENESDKAISSHVVVHDADGSGHRHLCGCGASFGAGPQPKILCNWCKGEVTGEWDDASNEIGDEDPEDPENPEHNEDDAEQDEEHSAADFAYLGPGELGYARNRDTSLSVYVDGTRIRGEQLGRGIIRRWRVEEGLPEECTCCLCGDGNVRRKHEGHDDDNEEWETDEEGYTVADGNENG</sequence>
<accession>A0A9Q8Z5N9</accession>
<feature type="compositionally biased region" description="Acidic residues" evidence="2">
    <location>
        <begin position="611"/>
        <end position="638"/>
    </location>
</feature>
<name>A0A9Q8Z5N9_CURCL</name>
<feature type="region of interest" description="Disordered" evidence="2">
    <location>
        <begin position="611"/>
        <end position="639"/>
    </location>
</feature>
<dbReference type="VEuPathDB" id="FungiDB:yc1106_03401"/>
<dbReference type="OrthoDB" id="3678990at2759"/>
<dbReference type="Proteomes" id="UP001056012">
    <property type="component" value="Chromosome 2"/>
</dbReference>
<reference evidence="3" key="1">
    <citation type="submission" date="2021-12" db="EMBL/GenBank/DDBJ databases">
        <title>Curvularia clavata genome.</title>
        <authorList>
            <person name="Cao Y."/>
        </authorList>
    </citation>
    <scope>NUCLEOTIDE SEQUENCE</scope>
    <source>
        <strain evidence="3">Yc1106</strain>
    </source>
</reference>
<feature type="compositionally biased region" description="Acidic residues" evidence="2">
    <location>
        <begin position="713"/>
        <end position="725"/>
    </location>
</feature>
<organism evidence="3 4">
    <name type="scientific">Curvularia clavata</name>
    <dbReference type="NCBI Taxonomy" id="95742"/>
    <lineage>
        <taxon>Eukaryota</taxon>
        <taxon>Fungi</taxon>
        <taxon>Dikarya</taxon>
        <taxon>Ascomycota</taxon>
        <taxon>Pezizomycotina</taxon>
        <taxon>Dothideomycetes</taxon>
        <taxon>Pleosporomycetidae</taxon>
        <taxon>Pleosporales</taxon>
        <taxon>Pleosporineae</taxon>
        <taxon>Pleosporaceae</taxon>
        <taxon>Curvularia</taxon>
    </lineage>
</organism>
<evidence type="ECO:0000313" key="3">
    <source>
        <dbReference type="EMBL" id="USP76127.1"/>
    </source>
</evidence>
<feature type="coiled-coil region" evidence="1">
    <location>
        <begin position="22"/>
        <end position="88"/>
    </location>
</feature>
<evidence type="ECO:0000313" key="4">
    <source>
        <dbReference type="Proteomes" id="UP001056012"/>
    </source>
</evidence>
<evidence type="ECO:0000256" key="1">
    <source>
        <dbReference type="SAM" id="Coils"/>
    </source>
</evidence>
<proteinExistence type="predicted"/>
<dbReference type="EMBL" id="CP089275">
    <property type="protein sequence ID" value="USP76127.1"/>
    <property type="molecule type" value="Genomic_DNA"/>
</dbReference>
<keyword evidence="1" id="KW-0175">Coiled coil</keyword>
<dbReference type="AlphaFoldDB" id="A0A9Q8Z5N9"/>
<feature type="region of interest" description="Disordered" evidence="2">
    <location>
        <begin position="708"/>
        <end position="735"/>
    </location>
</feature>
<keyword evidence="4" id="KW-1185">Reference proteome</keyword>